<dbReference type="InterPro" id="IPR036390">
    <property type="entry name" value="WH_DNA-bd_sf"/>
</dbReference>
<dbReference type="InterPro" id="IPR014757">
    <property type="entry name" value="Tscrpt_reg_IclR_C"/>
</dbReference>
<dbReference type="PROSITE" id="PS51078">
    <property type="entry name" value="ICLR_ED"/>
    <property type="match status" value="1"/>
</dbReference>
<dbReference type="Pfam" id="PF09339">
    <property type="entry name" value="HTH_IclR"/>
    <property type="match status" value="1"/>
</dbReference>
<keyword evidence="2" id="KW-1185">Reference proteome</keyword>
<sequence length="254" mass="27695">MSEMDANGDRYRAPALDKGLDILELLSEQPSGLTRAEIVKAMGRSPSEIYRMLERLVARDYVVRSSGGDRYFLSMKLFVLANRHPPLRRLVAQATPKLDVFARDSRQSCHLVVPERAAAVVVAQASPMDSWEFRVRVGARLDLLDTGSGHALLAFQSPERRAETLGALSGPGDLQRLEALAGELDRVRSQGYRMGESGQLIGVLDISVPVLDPNGDAIAVLTCPYLGRPAGEACDSVEEALQRLRGVARELSLS</sequence>
<dbReference type="SUPFAM" id="SSF55781">
    <property type="entry name" value="GAF domain-like"/>
    <property type="match status" value="1"/>
</dbReference>
<dbReference type="InterPro" id="IPR050707">
    <property type="entry name" value="HTH_MetabolicPath_Reg"/>
</dbReference>
<dbReference type="Proteomes" id="UP000586722">
    <property type="component" value="Unassembled WGS sequence"/>
</dbReference>
<dbReference type="GO" id="GO:0045892">
    <property type="term" value="P:negative regulation of DNA-templated transcription"/>
    <property type="evidence" value="ECO:0007669"/>
    <property type="project" value="TreeGrafter"/>
</dbReference>
<dbReference type="InterPro" id="IPR005471">
    <property type="entry name" value="Tscrpt_reg_IclR_N"/>
</dbReference>
<protein>
    <submittedName>
        <fullName evidence="1">Helix-turn-helix domain-containing protein</fullName>
    </submittedName>
</protein>
<dbReference type="SMART" id="SM00346">
    <property type="entry name" value="HTH_ICLR"/>
    <property type="match status" value="1"/>
</dbReference>
<dbReference type="EMBL" id="JAABLQ010000001">
    <property type="protein sequence ID" value="NBN77564.1"/>
    <property type="molecule type" value="Genomic_DNA"/>
</dbReference>
<dbReference type="PANTHER" id="PTHR30136:SF7">
    <property type="entry name" value="HTH-TYPE TRANSCRIPTIONAL REGULATOR KDGR-RELATED"/>
    <property type="match status" value="1"/>
</dbReference>
<reference evidence="2" key="1">
    <citation type="submission" date="2020-01" db="EMBL/GenBank/DDBJ databases">
        <authorList>
            <person name="Fang Y."/>
            <person name="Sun R."/>
            <person name="Nie L."/>
            <person name="He J."/>
            <person name="Hao L."/>
            <person name="Wang L."/>
            <person name="Su S."/>
            <person name="Lv E."/>
            <person name="Zhang Z."/>
            <person name="Xie R."/>
            <person name="Liu H."/>
        </authorList>
    </citation>
    <scope>NUCLEOTIDE SEQUENCE [LARGE SCALE GENOMIC DNA]</scope>
    <source>
        <strain evidence="2">XCT-53</strain>
    </source>
</reference>
<dbReference type="RefSeq" id="WP_161675880.1">
    <property type="nucleotide sequence ID" value="NZ_JAABLP010000002.1"/>
</dbReference>
<comment type="caution">
    <text evidence="1">The sequence shown here is derived from an EMBL/GenBank/DDBJ whole genome shotgun (WGS) entry which is preliminary data.</text>
</comment>
<dbReference type="InterPro" id="IPR036388">
    <property type="entry name" value="WH-like_DNA-bd_sf"/>
</dbReference>
<dbReference type="InterPro" id="IPR029016">
    <property type="entry name" value="GAF-like_dom_sf"/>
</dbReference>
<evidence type="ECO:0000313" key="1">
    <source>
        <dbReference type="EMBL" id="NBN77564.1"/>
    </source>
</evidence>
<dbReference type="Gene3D" id="1.10.10.10">
    <property type="entry name" value="Winged helix-like DNA-binding domain superfamily/Winged helix DNA-binding domain"/>
    <property type="match status" value="1"/>
</dbReference>
<name>A0A7X5J7B4_9HYPH</name>
<dbReference type="AlphaFoldDB" id="A0A7X5J7B4"/>
<dbReference type="GO" id="GO:0003700">
    <property type="term" value="F:DNA-binding transcription factor activity"/>
    <property type="evidence" value="ECO:0007669"/>
    <property type="project" value="TreeGrafter"/>
</dbReference>
<proteinExistence type="predicted"/>
<dbReference type="SUPFAM" id="SSF46785">
    <property type="entry name" value="Winged helix' DNA-binding domain"/>
    <property type="match status" value="1"/>
</dbReference>
<dbReference type="PROSITE" id="PS51077">
    <property type="entry name" value="HTH_ICLR"/>
    <property type="match status" value="1"/>
</dbReference>
<organism evidence="1 2">
    <name type="scientific">Pannonibacter tanglangensis</name>
    <dbReference type="NCBI Taxonomy" id="2750084"/>
    <lineage>
        <taxon>Bacteria</taxon>
        <taxon>Pseudomonadati</taxon>
        <taxon>Pseudomonadota</taxon>
        <taxon>Alphaproteobacteria</taxon>
        <taxon>Hyphomicrobiales</taxon>
        <taxon>Stappiaceae</taxon>
        <taxon>Pannonibacter</taxon>
    </lineage>
</organism>
<gene>
    <name evidence="1" type="ORF">GWI72_04700</name>
</gene>
<accession>A0A7X5J7B4</accession>
<evidence type="ECO:0000313" key="2">
    <source>
        <dbReference type="Proteomes" id="UP000586722"/>
    </source>
</evidence>
<dbReference type="GO" id="GO:0003677">
    <property type="term" value="F:DNA binding"/>
    <property type="evidence" value="ECO:0007669"/>
    <property type="project" value="UniProtKB-KW"/>
</dbReference>
<dbReference type="PANTHER" id="PTHR30136">
    <property type="entry name" value="HELIX-TURN-HELIX TRANSCRIPTIONAL REGULATOR, ICLR FAMILY"/>
    <property type="match status" value="1"/>
</dbReference>
<dbReference type="Pfam" id="PF01614">
    <property type="entry name" value="IclR_C"/>
    <property type="match status" value="1"/>
</dbReference>
<dbReference type="Gene3D" id="3.30.450.40">
    <property type="match status" value="1"/>
</dbReference>